<evidence type="ECO:0000313" key="1">
    <source>
        <dbReference type="EMBL" id="CAF1404517.1"/>
    </source>
</evidence>
<organism evidence="1 4">
    <name type="scientific">Adineta ricciae</name>
    <name type="common">Rotifer</name>
    <dbReference type="NCBI Taxonomy" id="249248"/>
    <lineage>
        <taxon>Eukaryota</taxon>
        <taxon>Metazoa</taxon>
        <taxon>Spiralia</taxon>
        <taxon>Gnathifera</taxon>
        <taxon>Rotifera</taxon>
        <taxon>Eurotatoria</taxon>
        <taxon>Bdelloidea</taxon>
        <taxon>Adinetida</taxon>
        <taxon>Adinetidae</taxon>
        <taxon>Adineta</taxon>
    </lineage>
</organism>
<sequence length="96" mass="11322">MSLEWIEYVGLTFNFLEVAWKLVRGVIKFVHKIIKTIWNKTEQDVRNKYDEVKDEGENFKIAFILRINGQNIAKRRKEVEASLISVELDKLDSLIP</sequence>
<comment type="caution">
    <text evidence="1">The sequence shown here is derived from an EMBL/GenBank/DDBJ whole genome shotgun (WGS) entry which is preliminary data.</text>
</comment>
<evidence type="ECO:0000313" key="4">
    <source>
        <dbReference type="Proteomes" id="UP000663852"/>
    </source>
</evidence>
<dbReference type="AlphaFoldDB" id="A0A815L328"/>
<evidence type="ECO:0000313" key="3">
    <source>
        <dbReference type="Proteomes" id="UP000663828"/>
    </source>
</evidence>
<name>A0A815L328_ADIRI</name>
<proteinExistence type="predicted"/>
<dbReference type="Proteomes" id="UP000663852">
    <property type="component" value="Unassembled WGS sequence"/>
</dbReference>
<protein>
    <submittedName>
        <fullName evidence="1">Uncharacterized protein</fullName>
    </submittedName>
</protein>
<dbReference type="EMBL" id="CAJNOR010013780">
    <property type="protein sequence ID" value="CAF1675155.1"/>
    <property type="molecule type" value="Genomic_DNA"/>
</dbReference>
<accession>A0A815L328</accession>
<gene>
    <name evidence="1" type="ORF">EDS130_LOCUS36255</name>
    <name evidence="2" type="ORF">XAT740_LOCUS59446</name>
</gene>
<reference evidence="1" key="1">
    <citation type="submission" date="2021-02" db="EMBL/GenBank/DDBJ databases">
        <authorList>
            <person name="Nowell W R."/>
        </authorList>
    </citation>
    <scope>NUCLEOTIDE SEQUENCE</scope>
</reference>
<dbReference type="EMBL" id="CAJNOJ010000333">
    <property type="protein sequence ID" value="CAF1404517.1"/>
    <property type="molecule type" value="Genomic_DNA"/>
</dbReference>
<evidence type="ECO:0000313" key="2">
    <source>
        <dbReference type="EMBL" id="CAF1675155.1"/>
    </source>
</evidence>
<dbReference type="Proteomes" id="UP000663828">
    <property type="component" value="Unassembled WGS sequence"/>
</dbReference>
<keyword evidence="3" id="KW-1185">Reference proteome</keyword>